<dbReference type="Proteomes" id="UP000283255">
    <property type="component" value="Unassembled WGS sequence"/>
</dbReference>
<dbReference type="EMBL" id="QZCH01000025">
    <property type="protein sequence ID" value="RJG40313.1"/>
    <property type="molecule type" value="Genomic_DNA"/>
</dbReference>
<dbReference type="Gene3D" id="3.40.30.10">
    <property type="entry name" value="Glutaredoxin"/>
    <property type="match status" value="1"/>
</dbReference>
<gene>
    <name evidence="2" type="ORF">D1Z90_16290</name>
</gene>
<dbReference type="PANTHER" id="PTHR42852">
    <property type="entry name" value="THIOL:DISULFIDE INTERCHANGE PROTEIN DSBE"/>
    <property type="match status" value="1"/>
</dbReference>
<evidence type="ECO:0000313" key="2">
    <source>
        <dbReference type="EMBL" id="RJG40313.1"/>
    </source>
</evidence>
<dbReference type="InterPro" id="IPR013766">
    <property type="entry name" value="Thioredoxin_domain"/>
</dbReference>
<dbReference type="InterPro" id="IPR036249">
    <property type="entry name" value="Thioredoxin-like_sf"/>
</dbReference>
<proteinExistence type="predicted"/>
<dbReference type="PROSITE" id="PS51352">
    <property type="entry name" value="THIOREDOXIN_2"/>
    <property type="match status" value="1"/>
</dbReference>
<comment type="caution">
    <text evidence="2">The sequence shown here is derived from an EMBL/GenBank/DDBJ whole genome shotgun (WGS) entry which is preliminary data.</text>
</comment>
<reference evidence="2 3" key="1">
    <citation type="submission" date="2018-09" db="EMBL/GenBank/DDBJ databases">
        <authorList>
            <person name="Wang F."/>
        </authorList>
    </citation>
    <scope>NUCLEOTIDE SEQUENCE [LARGE SCALE GENOMIC DNA]</scope>
    <source>
        <strain evidence="2 3">PLHSC7-2</strain>
    </source>
</reference>
<dbReference type="InterPro" id="IPR013740">
    <property type="entry name" value="Redoxin"/>
</dbReference>
<dbReference type="CDD" id="cd02966">
    <property type="entry name" value="TlpA_like_family"/>
    <property type="match status" value="1"/>
</dbReference>
<dbReference type="Pfam" id="PF08534">
    <property type="entry name" value="Redoxin"/>
    <property type="match status" value="1"/>
</dbReference>
<name>A0A418YBH0_9GAMM</name>
<keyword evidence="3" id="KW-1185">Reference proteome</keyword>
<accession>A0A418YBH0</accession>
<organism evidence="2 3">
    <name type="scientific">Motilimonas pumila</name>
    <dbReference type="NCBI Taxonomy" id="2303987"/>
    <lineage>
        <taxon>Bacteria</taxon>
        <taxon>Pseudomonadati</taxon>
        <taxon>Pseudomonadota</taxon>
        <taxon>Gammaproteobacteria</taxon>
        <taxon>Alteromonadales</taxon>
        <taxon>Alteromonadales genera incertae sedis</taxon>
        <taxon>Motilimonas</taxon>
    </lineage>
</organism>
<feature type="domain" description="Thioredoxin" evidence="1">
    <location>
        <begin position="27"/>
        <end position="167"/>
    </location>
</feature>
<dbReference type="InterPro" id="IPR050553">
    <property type="entry name" value="Thioredoxin_ResA/DsbE_sf"/>
</dbReference>
<dbReference type="AlphaFoldDB" id="A0A418YBH0"/>
<sequence>MPFDRKWITMIKFILMTAVALLLYVTVFKADSMPRLPLDLYQASSGETRKGLNAGQCLSDQCVVIFVAPWCPTCHKLTPMMNELAAQLKAEGIDTQVVIGKDDMAEVKQYAGRFDFAVFTDPEGQSFKQVGLKGVPAFYAVNRSGDIKASIEGGYPEVARLRKALKI</sequence>
<dbReference type="PANTHER" id="PTHR42852:SF13">
    <property type="entry name" value="PROTEIN DIPZ"/>
    <property type="match status" value="1"/>
</dbReference>
<protein>
    <submittedName>
        <fullName evidence="2">TlpA family protein disulfide reductase</fullName>
    </submittedName>
</protein>
<evidence type="ECO:0000313" key="3">
    <source>
        <dbReference type="Proteomes" id="UP000283255"/>
    </source>
</evidence>
<reference evidence="2 3" key="2">
    <citation type="submission" date="2019-01" db="EMBL/GenBank/DDBJ databases">
        <title>Motilimonas pumilus sp. nov., isolated from the gut of sea cucumber (Apostichopus japonicus).</title>
        <authorList>
            <person name="Wang F.-Q."/>
            <person name="Ren L.-H."/>
            <person name="Lin Y.-W."/>
            <person name="Sun G.-H."/>
            <person name="Du Z.-J."/>
            <person name="Zhao J.-X."/>
            <person name="Liu X.-J."/>
            <person name="Liu L.-J."/>
        </authorList>
    </citation>
    <scope>NUCLEOTIDE SEQUENCE [LARGE SCALE GENOMIC DNA]</scope>
    <source>
        <strain evidence="2 3">PLHSC7-2</strain>
    </source>
</reference>
<dbReference type="GO" id="GO:0016491">
    <property type="term" value="F:oxidoreductase activity"/>
    <property type="evidence" value="ECO:0007669"/>
    <property type="project" value="InterPro"/>
</dbReference>
<evidence type="ECO:0000259" key="1">
    <source>
        <dbReference type="PROSITE" id="PS51352"/>
    </source>
</evidence>
<dbReference type="SUPFAM" id="SSF52833">
    <property type="entry name" value="Thioredoxin-like"/>
    <property type="match status" value="1"/>
</dbReference>